<gene>
    <name evidence="2" type="ORF">Plo01_19140</name>
</gene>
<dbReference type="PANTHER" id="PTHR43591">
    <property type="entry name" value="METHYLTRANSFERASE"/>
    <property type="match status" value="1"/>
</dbReference>
<dbReference type="EMBL" id="BOOH01000016">
    <property type="protein sequence ID" value="GIH75485.1"/>
    <property type="molecule type" value="Genomic_DNA"/>
</dbReference>
<dbReference type="RefSeq" id="WP_239316063.1">
    <property type="nucleotide sequence ID" value="NZ_BOOH01000016.1"/>
</dbReference>
<accession>A0A8J3W4H7</accession>
<comment type="caution">
    <text evidence="2">The sequence shown here is derived from an EMBL/GenBank/DDBJ whole genome shotgun (WGS) entry which is preliminary data.</text>
</comment>
<feature type="domain" description="Methyltransferase" evidence="1">
    <location>
        <begin position="360"/>
        <end position="451"/>
    </location>
</feature>
<dbReference type="CDD" id="cd02440">
    <property type="entry name" value="AdoMet_MTases"/>
    <property type="match status" value="1"/>
</dbReference>
<dbReference type="AlphaFoldDB" id="A0A8J3W4H7"/>
<dbReference type="Proteomes" id="UP000616724">
    <property type="component" value="Unassembled WGS sequence"/>
</dbReference>
<organism evidence="2 3">
    <name type="scientific">Planobispora longispora</name>
    <dbReference type="NCBI Taxonomy" id="28887"/>
    <lineage>
        <taxon>Bacteria</taxon>
        <taxon>Bacillati</taxon>
        <taxon>Actinomycetota</taxon>
        <taxon>Actinomycetes</taxon>
        <taxon>Streptosporangiales</taxon>
        <taxon>Streptosporangiaceae</taxon>
        <taxon>Planobispora</taxon>
    </lineage>
</organism>
<protein>
    <recommendedName>
        <fullName evidence="1">Methyltransferase domain-containing protein</fullName>
    </recommendedName>
</protein>
<dbReference type="InterPro" id="IPR029063">
    <property type="entry name" value="SAM-dependent_MTases_sf"/>
</dbReference>
<evidence type="ECO:0000313" key="2">
    <source>
        <dbReference type="EMBL" id="GIH75485.1"/>
    </source>
</evidence>
<proteinExistence type="predicted"/>
<dbReference type="Gene3D" id="3.40.50.150">
    <property type="entry name" value="Vaccinia Virus protein VP39"/>
    <property type="match status" value="1"/>
</dbReference>
<dbReference type="Pfam" id="PF13649">
    <property type="entry name" value="Methyltransf_25"/>
    <property type="match status" value="1"/>
</dbReference>
<dbReference type="SUPFAM" id="SSF53335">
    <property type="entry name" value="S-adenosyl-L-methionine-dependent methyltransferases"/>
    <property type="match status" value="1"/>
</dbReference>
<reference evidence="2 3" key="1">
    <citation type="submission" date="2021-01" db="EMBL/GenBank/DDBJ databases">
        <title>Whole genome shotgun sequence of Planobispora longispora NBRC 13918.</title>
        <authorList>
            <person name="Komaki H."/>
            <person name="Tamura T."/>
        </authorList>
    </citation>
    <scope>NUCLEOTIDE SEQUENCE [LARGE SCALE GENOMIC DNA]</scope>
    <source>
        <strain evidence="2 3">NBRC 13918</strain>
    </source>
</reference>
<sequence length="519" mass="56439">MTVSTVRTEADDLVAQFAAAPLDSVGDSYLRLVGELWHEGVAKDAALPAVPRLVSELGRADAARQGYLAVLLGLLAESEYPAVGGPLSRAVREGLDLYLDLLSRGAKDDPLTLALLYLVSHFPDDRDRILAAVAPLGLDADDLTRLERNLRHLDPEQPELGRVWPSPSVWKLTEQEREYDKASIKNLTLQQITANWQNDSRTILGYSGAKAYWAVRYGAPAAIGPEPDSYDPPPAPELGLEVFSRYGDALRCSACRGPLSFEDDHVRCGACSLRYPLARGILDLSEGVEETTFGATDSTDEATAGLLQKLAEMPSMGLYYEAVLRPAFLRIAGANWGDEVTPEEEDRYIARNLTGVGGPVLDLAAGAGRWTEVVAGAVGADRLIAMDMGLPMLTVLRGRLPEVPAVRASALRLPFEDASFAAVNCWNALQAFPDDAAAAIAEMGRVLRPGGTLTMMTFLFDSDPIARHFQASHFFPSRVEGMLLFEREELHRWLADAGLKVRDMSGPGTFVFITAERED</sequence>
<dbReference type="InterPro" id="IPR041698">
    <property type="entry name" value="Methyltransf_25"/>
</dbReference>
<keyword evidence="3" id="KW-1185">Reference proteome</keyword>
<evidence type="ECO:0000313" key="3">
    <source>
        <dbReference type="Proteomes" id="UP000616724"/>
    </source>
</evidence>
<evidence type="ECO:0000259" key="1">
    <source>
        <dbReference type="Pfam" id="PF13649"/>
    </source>
</evidence>
<name>A0A8J3W4H7_9ACTN</name>